<evidence type="ECO:0000313" key="2">
    <source>
        <dbReference type="Proteomes" id="UP000886689"/>
    </source>
</evidence>
<gene>
    <name evidence="1" type="ORF">IPL58_13010</name>
</gene>
<sequence length="102" mass="10942">MVALVVIKVAPATIEYFKIQKAIKSVASAATASSTVPELRKAYSKYAEVEHISDVRPEDLDIAKEGNQVVISFAYEKKIGLVGPVSLLIDYQASSSGRGKGE</sequence>
<proteinExistence type="predicted"/>
<evidence type="ECO:0000313" key="1">
    <source>
        <dbReference type="EMBL" id="MBK8524900.1"/>
    </source>
</evidence>
<dbReference type="InterPro" id="IPR032314">
    <property type="entry name" value="DUF4845"/>
</dbReference>
<organism evidence="1 2">
    <name type="scientific">Candidatus Proximibacter danicus</name>
    <dbReference type="NCBI Taxonomy" id="2954365"/>
    <lineage>
        <taxon>Bacteria</taxon>
        <taxon>Pseudomonadati</taxon>
        <taxon>Pseudomonadota</taxon>
        <taxon>Betaproteobacteria</taxon>
        <taxon>Candidatus Proximibacter</taxon>
    </lineage>
</organism>
<name>A0A9D7K1P7_9PROT</name>
<dbReference type="Proteomes" id="UP000886689">
    <property type="component" value="Unassembled WGS sequence"/>
</dbReference>
<protein>
    <submittedName>
        <fullName evidence="1">DUF4845 domain-containing protein</fullName>
    </submittedName>
</protein>
<reference evidence="1" key="1">
    <citation type="submission" date="2020-10" db="EMBL/GenBank/DDBJ databases">
        <title>Connecting structure to function with the recovery of over 1000 high-quality activated sludge metagenome-assembled genomes encoding full-length rRNA genes using long-read sequencing.</title>
        <authorList>
            <person name="Singleton C.M."/>
            <person name="Petriglieri F."/>
            <person name="Kristensen J.M."/>
            <person name="Kirkegaard R.H."/>
            <person name="Michaelsen T.Y."/>
            <person name="Andersen M.H."/>
            <person name="Karst S.M."/>
            <person name="Dueholm M.S."/>
            <person name="Nielsen P.H."/>
            <person name="Albertsen M."/>
        </authorList>
    </citation>
    <scope>NUCLEOTIDE SEQUENCE</scope>
    <source>
        <strain evidence="1">Hirt_18-Q3-R61-65_BATAC.395</strain>
    </source>
</reference>
<dbReference type="AlphaFoldDB" id="A0A9D7K1P7"/>
<accession>A0A9D7K1P7</accession>
<dbReference type="Pfam" id="PF16137">
    <property type="entry name" value="DUF4845"/>
    <property type="match status" value="1"/>
</dbReference>
<dbReference type="EMBL" id="JADJUC010000018">
    <property type="protein sequence ID" value="MBK8524900.1"/>
    <property type="molecule type" value="Genomic_DNA"/>
</dbReference>
<comment type="caution">
    <text evidence="1">The sequence shown here is derived from an EMBL/GenBank/DDBJ whole genome shotgun (WGS) entry which is preliminary data.</text>
</comment>